<keyword evidence="3" id="KW-1185">Reference proteome</keyword>
<evidence type="ECO:0000313" key="3">
    <source>
        <dbReference type="Proteomes" id="UP000799436"/>
    </source>
</evidence>
<protein>
    <submittedName>
        <fullName evidence="2">Uncharacterized protein</fullName>
    </submittedName>
</protein>
<organism evidence="2 3">
    <name type="scientific">Teratosphaeria nubilosa</name>
    <dbReference type="NCBI Taxonomy" id="161662"/>
    <lineage>
        <taxon>Eukaryota</taxon>
        <taxon>Fungi</taxon>
        <taxon>Dikarya</taxon>
        <taxon>Ascomycota</taxon>
        <taxon>Pezizomycotina</taxon>
        <taxon>Dothideomycetes</taxon>
        <taxon>Dothideomycetidae</taxon>
        <taxon>Mycosphaerellales</taxon>
        <taxon>Teratosphaeriaceae</taxon>
        <taxon>Teratosphaeria</taxon>
    </lineage>
</organism>
<evidence type="ECO:0000313" key="2">
    <source>
        <dbReference type="EMBL" id="KAF2768083.1"/>
    </source>
</evidence>
<dbReference type="EMBL" id="ML995848">
    <property type="protein sequence ID" value="KAF2768083.1"/>
    <property type="molecule type" value="Genomic_DNA"/>
</dbReference>
<dbReference type="AlphaFoldDB" id="A0A6G1L578"/>
<feature type="region of interest" description="Disordered" evidence="1">
    <location>
        <begin position="1"/>
        <end position="53"/>
    </location>
</feature>
<reference evidence="2" key="1">
    <citation type="journal article" date="2020" name="Stud. Mycol.">
        <title>101 Dothideomycetes genomes: a test case for predicting lifestyles and emergence of pathogens.</title>
        <authorList>
            <person name="Haridas S."/>
            <person name="Albert R."/>
            <person name="Binder M."/>
            <person name="Bloem J."/>
            <person name="Labutti K."/>
            <person name="Salamov A."/>
            <person name="Andreopoulos B."/>
            <person name="Baker S."/>
            <person name="Barry K."/>
            <person name="Bills G."/>
            <person name="Bluhm B."/>
            <person name="Cannon C."/>
            <person name="Castanera R."/>
            <person name="Culley D."/>
            <person name="Daum C."/>
            <person name="Ezra D."/>
            <person name="Gonzalez J."/>
            <person name="Henrissat B."/>
            <person name="Kuo A."/>
            <person name="Liang C."/>
            <person name="Lipzen A."/>
            <person name="Lutzoni F."/>
            <person name="Magnuson J."/>
            <person name="Mondo S."/>
            <person name="Nolan M."/>
            <person name="Ohm R."/>
            <person name="Pangilinan J."/>
            <person name="Park H.-J."/>
            <person name="Ramirez L."/>
            <person name="Alfaro M."/>
            <person name="Sun H."/>
            <person name="Tritt A."/>
            <person name="Yoshinaga Y."/>
            <person name="Zwiers L.-H."/>
            <person name="Turgeon B."/>
            <person name="Goodwin S."/>
            <person name="Spatafora J."/>
            <person name="Crous P."/>
            <person name="Grigoriev I."/>
        </authorList>
    </citation>
    <scope>NUCLEOTIDE SEQUENCE</scope>
    <source>
        <strain evidence="2">CBS 116005</strain>
    </source>
</reference>
<accession>A0A6G1L578</accession>
<feature type="region of interest" description="Disordered" evidence="1">
    <location>
        <begin position="73"/>
        <end position="127"/>
    </location>
</feature>
<dbReference type="Proteomes" id="UP000799436">
    <property type="component" value="Unassembled WGS sequence"/>
</dbReference>
<name>A0A6G1L578_9PEZI</name>
<feature type="compositionally biased region" description="Basic and acidic residues" evidence="1">
    <location>
        <begin position="80"/>
        <end position="94"/>
    </location>
</feature>
<proteinExistence type="predicted"/>
<evidence type="ECO:0000256" key="1">
    <source>
        <dbReference type="SAM" id="MobiDB-lite"/>
    </source>
</evidence>
<feature type="compositionally biased region" description="Polar residues" evidence="1">
    <location>
        <begin position="20"/>
        <end position="47"/>
    </location>
</feature>
<dbReference type="OrthoDB" id="3648559at2759"/>
<sequence length="127" mass="13404">MTAGYRTTGPTIGVGAEAPSGTSYTSNDSHSSQGLTRIGRQQESGYDSRSGLDRSASLSLAARAMKLKLKTQKGLGMAGEVEKRREVSARKQVGDAESVLSGSPGDATKGPPTQQPWWKNVTMEEGM</sequence>
<gene>
    <name evidence="2" type="ORF">EJ03DRAFT_352521</name>
</gene>